<dbReference type="AlphaFoldDB" id="A0A7J6MZX4"/>
<protein>
    <submittedName>
        <fullName evidence="3">Uncharacterized protein</fullName>
    </submittedName>
</protein>
<evidence type="ECO:0000256" key="1">
    <source>
        <dbReference type="SAM" id="Coils"/>
    </source>
</evidence>
<dbReference type="OrthoDB" id="435362at2759"/>
<proteinExistence type="predicted"/>
<feature type="compositionally biased region" description="Polar residues" evidence="2">
    <location>
        <begin position="91"/>
        <end position="100"/>
    </location>
</feature>
<keyword evidence="4" id="KW-1185">Reference proteome</keyword>
<reference evidence="3 4" key="1">
    <citation type="submission" date="2020-04" db="EMBL/GenBank/DDBJ databases">
        <title>Perkinsus chesapeaki whole genome sequence.</title>
        <authorList>
            <person name="Bogema D.R."/>
        </authorList>
    </citation>
    <scope>NUCLEOTIDE SEQUENCE [LARGE SCALE GENOMIC DNA]</scope>
    <source>
        <strain evidence="3">ATCC PRA-425</strain>
    </source>
</reference>
<evidence type="ECO:0000313" key="4">
    <source>
        <dbReference type="Proteomes" id="UP000591131"/>
    </source>
</evidence>
<gene>
    <name evidence="3" type="ORF">FOL47_003014</name>
</gene>
<accession>A0A7J6MZX4</accession>
<organism evidence="3 4">
    <name type="scientific">Perkinsus chesapeaki</name>
    <name type="common">Clam parasite</name>
    <name type="synonym">Perkinsus andrewsi</name>
    <dbReference type="NCBI Taxonomy" id="330153"/>
    <lineage>
        <taxon>Eukaryota</taxon>
        <taxon>Sar</taxon>
        <taxon>Alveolata</taxon>
        <taxon>Perkinsozoa</taxon>
        <taxon>Perkinsea</taxon>
        <taxon>Perkinsida</taxon>
        <taxon>Perkinsidae</taxon>
        <taxon>Perkinsus</taxon>
    </lineage>
</organism>
<evidence type="ECO:0000313" key="3">
    <source>
        <dbReference type="EMBL" id="KAF4677172.1"/>
    </source>
</evidence>
<feature type="compositionally biased region" description="Low complexity" evidence="2">
    <location>
        <begin position="192"/>
        <end position="210"/>
    </location>
</feature>
<dbReference type="EMBL" id="JAAPAO010000019">
    <property type="protein sequence ID" value="KAF4677172.1"/>
    <property type="molecule type" value="Genomic_DNA"/>
</dbReference>
<feature type="region of interest" description="Disordered" evidence="2">
    <location>
        <begin position="91"/>
        <end position="118"/>
    </location>
</feature>
<feature type="region of interest" description="Disordered" evidence="2">
    <location>
        <begin position="192"/>
        <end position="215"/>
    </location>
</feature>
<feature type="coiled-coil region" evidence="1">
    <location>
        <begin position="274"/>
        <end position="301"/>
    </location>
</feature>
<name>A0A7J6MZX4_PERCH</name>
<dbReference type="Proteomes" id="UP000591131">
    <property type="component" value="Unassembled WGS sequence"/>
</dbReference>
<keyword evidence="1" id="KW-0175">Coiled coil</keyword>
<comment type="caution">
    <text evidence="3">The sequence shown here is derived from an EMBL/GenBank/DDBJ whole genome shotgun (WGS) entry which is preliminary data.</text>
</comment>
<sequence>MESSIIPIELIVKSKGSSRTLRTEQGWTLAKLLTEAGLSSSTQIVLSCRSIWEHYRELDARSSLDRSSARLVEENRRLAEEVLRLENLLQHQKPASTSTVEPEGPPNSARSRVSRRSSVGSMISYQSEVYMEHQEGEILRLDDELKALKEKADRLALLAVKVRLELDKANSVNEELQQKTLELLAEREMLLRRASSGSSSGSPDSSAGMGERSPEYSVSARSLLDALSPSPASPSGLMESSSLIWYSTPAVERLGAYSPGTTGKDQKGGHEDVVHMLTVKVAELERDKAELKEQLSRAVGEMPNTSRPSCSPSSAGRSFGASLCDELTAFQNAEKVEELEAETEVLRDTVARYRTLVQRKVSLALDRYAIWSDGVVDEFLARIIAVLQDGHADRKPLKPSLHLSTSGQTSSV</sequence>
<evidence type="ECO:0000256" key="2">
    <source>
        <dbReference type="SAM" id="MobiDB-lite"/>
    </source>
</evidence>